<proteinExistence type="predicted"/>
<dbReference type="RefSeq" id="WP_183587998.1">
    <property type="nucleotide sequence ID" value="NZ_JACHCA010000006.1"/>
</dbReference>
<dbReference type="EMBL" id="JACHCA010000006">
    <property type="protein sequence ID" value="MBB6128593.1"/>
    <property type="molecule type" value="Genomic_DNA"/>
</dbReference>
<sequence length="248" mass="28208">MIRKLLLGVIVTLLSFITKQTLGQTSSADTSEQRIAMVHIADAYNTAIGQQSRLYNGPEYELYNPNIKGNAYFQDVNKFSPGTVTYDGLFFKDVPMMYDLNKDVVVVLLYNKFSMYTLLNERLEHFDLFSHHFVNIIADSLQTNAGINAGFYDELYHGNVVVLAKYSKSLQTTSVSNTINTYFSSSKSFFLKKGNNYYSISGQAALLDILKDKKKELQQYIKANKIKYRRAPEEAMVAIAGRYDELSR</sequence>
<comment type="caution">
    <text evidence="1">The sequence shown here is derived from an EMBL/GenBank/DDBJ whole genome shotgun (WGS) entry which is preliminary data.</text>
</comment>
<evidence type="ECO:0000313" key="2">
    <source>
        <dbReference type="Proteomes" id="UP000548326"/>
    </source>
</evidence>
<gene>
    <name evidence="1" type="ORF">HDF22_002714</name>
</gene>
<reference evidence="1 2" key="1">
    <citation type="submission" date="2020-08" db="EMBL/GenBank/DDBJ databases">
        <title>Genomic Encyclopedia of Type Strains, Phase IV (KMG-V): Genome sequencing to study the core and pangenomes of soil and plant-associated prokaryotes.</title>
        <authorList>
            <person name="Whitman W."/>
        </authorList>
    </citation>
    <scope>NUCLEOTIDE SEQUENCE [LARGE SCALE GENOMIC DNA]</scope>
    <source>
        <strain evidence="1 2">MP601</strain>
    </source>
</reference>
<dbReference type="AlphaFoldDB" id="A0A841JBU7"/>
<accession>A0A841JBU7</accession>
<name>A0A841JBU7_9SPHI</name>
<dbReference type="Proteomes" id="UP000548326">
    <property type="component" value="Unassembled WGS sequence"/>
</dbReference>
<organism evidence="1 2">
    <name type="scientific">Mucilaginibacter lappiensis</name>
    <dbReference type="NCBI Taxonomy" id="354630"/>
    <lineage>
        <taxon>Bacteria</taxon>
        <taxon>Pseudomonadati</taxon>
        <taxon>Bacteroidota</taxon>
        <taxon>Sphingobacteriia</taxon>
        <taxon>Sphingobacteriales</taxon>
        <taxon>Sphingobacteriaceae</taxon>
        <taxon>Mucilaginibacter</taxon>
    </lineage>
</organism>
<protein>
    <submittedName>
        <fullName evidence="1">Uncharacterized protein</fullName>
    </submittedName>
</protein>
<evidence type="ECO:0000313" key="1">
    <source>
        <dbReference type="EMBL" id="MBB6128593.1"/>
    </source>
</evidence>